<dbReference type="OrthoDB" id="8961796at2759"/>
<dbReference type="PANTHER" id="PTHR46745:SF1">
    <property type="entry name" value="TSC22 DOMAIN FAMILY PROTEIN 1"/>
    <property type="match status" value="1"/>
</dbReference>
<gene>
    <name evidence="1" type="ORF">DICVIV_13386</name>
</gene>
<dbReference type="SUPFAM" id="SSF58026">
    <property type="entry name" value="Delta-sleep-inducing peptide immunoreactive peptide"/>
    <property type="match status" value="1"/>
</dbReference>
<evidence type="ECO:0000313" key="2">
    <source>
        <dbReference type="Proteomes" id="UP000053766"/>
    </source>
</evidence>
<dbReference type="InterPro" id="IPR000580">
    <property type="entry name" value="TSC22/Bun"/>
</dbReference>
<dbReference type="Gene3D" id="1.20.5.490">
    <property type="entry name" value="Single helix bin"/>
    <property type="match status" value="1"/>
</dbReference>
<dbReference type="GO" id="GO:0008284">
    <property type="term" value="P:positive regulation of cell population proliferation"/>
    <property type="evidence" value="ECO:0007669"/>
    <property type="project" value="TreeGrafter"/>
</dbReference>
<dbReference type="STRING" id="29172.A0A0D8X7W4"/>
<sequence length="185" mass="21175">MFTFSINKSIIVPLESKYERGRWNCFDYYDKEPSTHAKPRVVDSAVLQQTVSNQESNRIARKAPHEKLQKGLENSFAPSEIRNLIYSKRPDLLNPSNASGANGTGQASTLAIDSKIEQAMDLVKTHLMFAVREELDVLRGKITELEAHVCSAMRVLVSSFFFFFNSHYCFIRFSIKKIFYGDMKH</sequence>
<dbReference type="AlphaFoldDB" id="A0A0D8X7W4"/>
<evidence type="ECO:0000313" key="1">
    <source>
        <dbReference type="EMBL" id="KJH40655.1"/>
    </source>
</evidence>
<dbReference type="GO" id="GO:0043066">
    <property type="term" value="P:negative regulation of apoptotic process"/>
    <property type="evidence" value="ECO:0007669"/>
    <property type="project" value="TreeGrafter"/>
</dbReference>
<dbReference type="GO" id="GO:0005634">
    <property type="term" value="C:nucleus"/>
    <property type="evidence" value="ECO:0007669"/>
    <property type="project" value="TreeGrafter"/>
</dbReference>
<organism evidence="1 2">
    <name type="scientific">Dictyocaulus viviparus</name>
    <name type="common">Bovine lungworm</name>
    <dbReference type="NCBI Taxonomy" id="29172"/>
    <lineage>
        <taxon>Eukaryota</taxon>
        <taxon>Metazoa</taxon>
        <taxon>Ecdysozoa</taxon>
        <taxon>Nematoda</taxon>
        <taxon>Chromadorea</taxon>
        <taxon>Rhabditida</taxon>
        <taxon>Rhabditina</taxon>
        <taxon>Rhabditomorpha</taxon>
        <taxon>Strongyloidea</taxon>
        <taxon>Metastrongylidae</taxon>
        <taxon>Dictyocaulus</taxon>
    </lineage>
</organism>
<dbReference type="Proteomes" id="UP000053766">
    <property type="component" value="Unassembled WGS sequence"/>
</dbReference>
<dbReference type="CDD" id="cd21936">
    <property type="entry name" value="ZIP_TSC22D"/>
    <property type="match status" value="1"/>
</dbReference>
<name>A0A0D8X7W4_DICVI</name>
<dbReference type="Pfam" id="PF01166">
    <property type="entry name" value="TSC22"/>
    <property type="match status" value="1"/>
</dbReference>
<reference evidence="1 2" key="1">
    <citation type="submission" date="2013-11" db="EMBL/GenBank/DDBJ databases">
        <title>Draft genome of the bovine lungworm Dictyocaulus viviparus.</title>
        <authorList>
            <person name="Mitreva M."/>
        </authorList>
    </citation>
    <scope>NUCLEOTIDE SEQUENCE [LARGE SCALE GENOMIC DNA]</scope>
    <source>
        <strain evidence="1 2">HannoverDv2000</strain>
    </source>
</reference>
<proteinExistence type="predicted"/>
<dbReference type="GO" id="GO:0006357">
    <property type="term" value="P:regulation of transcription by RNA polymerase II"/>
    <property type="evidence" value="ECO:0007669"/>
    <property type="project" value="InterPro"/>
</dbReference>
<dbReference type="EMBL" id="KN717064">
    <property type="protein sequence ID" value="KJH40655.1"/>
    <property type="molecule type" value="Genomic_DNA"/>
</dbReference>
<keyword evidence="2" id="KW-1185">Reference proteome</keyword>
<accession>A0A0D8X7W4</accession>
<dbReference type="GO" id="GO:0005829">
    <property type="term" value="C:cytosol"/>
    <property type="evidence" value="ECO:0007669"/>
    <property type="project" value="TreeGrafter"/>
</dbReference>
<protein>
    <submittedName>
        <fullName evidence="1">TSC-22/dip/bun family protein</fullName>
    </submittedName>
</protein>
<reference evidence="2" key="2">
    <citation type="journal article" date="2016" name="Sci. Rep.">
        <title>Dictyocaulus viviparus genome, variome and transcriptome elucidate lungworm biology and support future intervention.</title>
        <authorList>
            <person name="McNulty S.N."/>
            <person name="Strube C."/>
            <person name="Rosa B.A."/>
            <person name="Martin J.C."/>
            <person name="Tyagi R."/>
            <person name="Choi Y.J."/>
            <person name="Wang Q."/>
            <person name="Hallsworth Pepin K."/>
            <person name="Zhang X."/>
            <person name="Ozersky P."/>
            <person name="Wilson R.K."/>
            <person name="Sternberg P.W."/>
            <person name="Gasser R.B."/>
            <person name="Mitreva M."/>
        </authorList>
    </citation>
    <scope>NUCLEOTIDE SEQUENCE [LARGE SCALE GENOMIC DNA]</scope>
    <source>
        <strain evidence="2">HannoverDv2000</strain>
    </source>
</reference>
<dbReference type="PANTHER" id="PTHR46745">
    <property type="entry name" value="TSC22 DOMAIN FAMILY PROTEIN 1"/>
    <property type="match status" value="1"/>
</dbReference>